<feature type="domain" description="Nephrocystin 3-like N-terminal" evidence="2">
    <location>
        <begin position="19"/>
        <end position="179"/>
    </location>
</feature>
<protein>
    <recommendedName>
        <fullName evidence="2">Nephrocystin 3-like N-terminal domain-containing protein</fullName>
    </recommendedName>
</protein>
<dbReference type="PANTHER" id="PTHR10039">
    <property type="entry name" value="AMELOGENIN"/>
    <property type="match status" value="1"/>
</dbReference>
<dbReference type="InterPro" id="IPR027417">
    <property type="entry name" value="P-loop_NTPase"/>
</dbReference>
<dbReference type="Pfam" id="PF24883">
    <property type="entry name" value="NPHP3_N"/>
    <property type="match status" value="1"/>
</dbReference>
<evidence type="ECO:0000259" key="2">
    <source>
        <dbReference type="Pfam" id="PF24883"/>
    </source>
</evidence>
<dbReference type="Gene3D" id="3.40.50.300">
    <property type="entry name" value="P-loop containing nucleotide triphosphate hydrolases"/>
    <property type="match status" value="1"/>
</dbReference>
<proteinExistence type="predicted"/>
<sequence length="331" mass="37654">DQARRSCTPGTRVQILNDIDRWADNLQANAPSGYWICGMAGTGKSTIAKSVCMSLKDKEHLAAAFFCSRQMEDCRDYRQIIPTIAYQLSRYSCRFAEVLQIQLEKEQDLATKECSEQLNKLVANPWKEAKRAGEFDTFTPVIVIDALDECEEIDELLKILVPAIQKQMFMGLKFFFTSRPEQHVSLHMGPSGQVDKFELHNVEEEVVKEDILKFLKAELINWSIPEKDMQIIVQKSGKLFIYASTIVRYITTSPGHKQQRLSKVINSAHHPDKQETKHLDALYAEIINTAFSSDSLEREEIMQCLTIVYTSILSGRPMSCTLISKLLGPEL</sequence>
<name>A0A4S8LE64_DENBC</name>
<feature type="non-terminal residue" evidence="3">
    <location>
        <position position="1"/>
    </location>
</feature>
<keyword evidence="1" id="KW-0677">Repeat</keyword>
<dbReference type="Proteomes" id="UP000297245">
    <property type="component" value="Unassembled WGS sequence"/>
</dbReference>
<dbReference type="PANTHER" id="PTHR10039:SF14">
    <property type="entry name" value="NACHT DOMAIN-CONTAINING PROTEIN"/>
    <property type="match status" value="1"/>
</dbReference>
<feature type="non-terminal residue" evidence="3">
    <location>
        <position position="331"/>
    </location>
</feature>
<dbReference type="SUPFAM" id="SSF52540">
    <property type="entry name" value="P-loop containing nucleoside triphosphate hydrolases"/>
    <property type="match status" value="1"/>
</dbReference>
<evidence type="ECO:0000256" key="1">
    <source>
        <dbReference type="ARBA" id="ARBA00022737"/>
    </source>
</evidence>
<dbReference type="EMBL" id="ML179471">
    <property type="protein sequence ID" value="THU86953.1"/>
    <property type="molecule type" value="Genomic_DNA"/>
</dbReference>
<dbReference type="AlphaFoldDB" id="A0A4S8LE64"/>
<dbReference type="OrthoDB" id="538223at2759"/>
<accession>A0A4S8LE64</accession>
<evidence type="ECO:0000313" key="4">
    <source>
        <dbReference type="Proteomes" id="UP000297245"/>
    </source>
</evidence>
<dbReference type="InterPro" id="IPR056884">
    <property type="entry name" value="NPHP3-like_N"/>
</dbReference>
<evidence type="ECO:0000313" key="3">
    <source>
        <dbReference type="EMBL" id="THU86953.1"/>
    </source>
</evidence>
<organism evidence="3 4">
    <name type="scientific">Dendrothele bispora (strain CBS 962.96)</name>
    <dbReference type="NCBI Taxonomy" id="1314807"/>
    <lineage>
        <taxon>Eukaryota</taxon>
        <taxon>Fungi</taxon>
        <taxon>Dikarya</taxon>
        <taxon>Basidiomycota</taxon>
        <taxon>Agaricomycotina</taxon>
        <taxon>Agaricomycetes</taxon>
        <taxon>Agaricomycetidae</taxon>
        <taxon>Agaricales</taxon>
        <taxon>Agaricales incertae sedis</taxon>
        <taxon>Dendrothele</taxon>
    </lineage>
</organism>
<keyword evidence="4" id="KW-1185">Reference proteome</keyword>
<gene>
    <name evidence="3" type="ORF">K435DRAFT_921571</name>
</gene>
<reference evidence="3 4" key="1">
    <citation type="journal article" date="2019" name="Nat. Ecol. Evol.">
        <title>Megaphylogeny resolves global patterns of mushroom evolution.</title>
        <authorList>
            <person name="Varga T."/>
            <person name="Krizsan K."/>
            <person name="Foldi C."/>
            <person name="Dima B."/>
            <person name="Sanchez-Garcia M."/>
            <person name="Sanchez-Ramirez S."/>
            <person name="Szollosi G.J."/>
            <person name="Szarkandi J.G."/>
            <person name="Papp V."/>
            <person name="Albert L."/>
            <person name="Andreopoulos W."/>
            <person name="Angelini C."/>
            <person name="Antonin V."/>
            <person name="Barry K.W."/>
            <person name="Bougher N.L."/>
            <person name="Buchanan P."/>
            <person name="Buyck B."/>
            <person name="Bense V."/>
            <person name="Catcheside P."/>
            <person name="Chovatia M."/>
            <person name="Cooper J."/>
            <person name="Damon W."/>
            <person name="Desjardin D."/>
            <person name="Finy P."/>
            <person name="Geml J."/>
            <person name="Haridas S."/>
            <person name="Hughes K."/>
            <person name="Justo A."/>
            <person name="Karasinski D."/>
            <person name="Kautmanova I."/>
            <person name="Kiss B."/>
            <person name="Kocsube S."/>
            <person name="Kotiranta H."/>
            <person name="LaButti K.M."/>
            <person name="Lechner B.E."/>
            <person name="Liimatainen K."/>
            <person name="Lipzen A."/>
            <person name="Lukacs Z."/>
            <person name="Mihaltcheva S."/>
            <person name="Morgado L.N."/>
            <person name="Niskanen T."/>
            <person name="Noordeloos M.E."/>
            <person name="Ohm R.A."/>
            <person name="Ortiz-Santana B."/>
            <person name="Ovrebo C."/>
            <person name="Racz N."/>
            <person name="Riley R."/>
            <person name="Savchenko A."/>
            <person name="Shiryaev A."/>
            <person name="Soop K."/>
            <person name="Spirin V."/>
            <person name="Szebenyi C."/>
            <person name="Tomsovsky M."/>
            <person name="Tulloss R.E."/>
            <person name="Uehling J."/>
            <person name="Grigoriev I.V."/>
            <person name="Vagvolgyi C."/>
            <person name="Papp T."/>
            <person name="Martin F.M."/>
            <person name="Miettinen O."/>
            <person name="Hibbett D.S."/>
            <person name="Nagy L.G."/>
        </authorList>
    </citation>
    <scope>NUCLEOTIDE SEQUENCE [LARGE SCALE GENOMIC DNA]</scope>
    <source>
        <strain evidence="3 4">CBS 962.96</strain>
    </source>
</reference>